<comment type="caution">
    <text evidence="1">The sequence shown here is derived from an EMBL/GenBank/DDBJ whole genome shotgun (WGS) entry which is preliminary data.</text>
</comment>
<name>A0ACB7FJM6_NIBAL</name>
<proteinExistence type="predicted"/>
<protein>
    <submittedName>
        <fullName evidence="1">Uncharacterized protein</fullName>
    </submittedName>
</protein>
<dbReference type="EMBL" id="CM024798">
    <property type="protein sequence ID" value="KAG8014379.1"/>
    <property type="molecule type" value="Genomic_DNA"/>
</dbReference>
<reference evidence="1" key="1">
    <citation type="submission" date="2020-04" db="EMBL/GenBank/DDBJ databases">
        <title>A chromosome-scale assembly and high-density genetic map of the yellow drum (Nibea albiflora) genome.</title>
        <authorList>
            <person name="Xu D."/>
            <person name="Zhang W."/>
            <person name="Chen R."/>
            <person name="Tan P."/>
            <person name="Wang L."/>
            <person name="Song H."/>
            <person name="Tian L."/>
            <person name="Zhu Q."/>
            <person name="Wang B."/>
        </authorList>
    </citation>
    <scope>NUCLEOTIDE SEQUENCE</scope>
    <source>
        <strain evidence="1">ZJHYS-2018</strain>
    </source>
</reference>
<evidence type="ECO:0000313" key="2">
    <source>
        <dbReference type="Proteomes" id="UP000805704"/>
    </source>
</evidence>
<evidence type="ECO:0000313" key="1">
    <source>
        <dbReference type="EMBL" id="KAG8014379.1"/>
    </source>
</evidence>
<accession>A0ACB7FJM6</accession>
<keyword evidence="2" id="KW-1185">Reference proteome</keyword>
<gene>
    <name evidence="1" type="ORF">GBF38_017529</name>
</gene>
<sequence>MKSKQYVAAFVRPAANSTKLEETKAQRQKSLKEMLINKEKETRRELERLKKYTDPEPLSTAKTANRVRDNTTRKRTKLLQVDYEELQMAHIIEEKFTNELQAEKNKNKLLTEELEQLCFSYRVLKAMYEHYVPKIREQLMPFSVILITRSCRRITCSFLMKPPLHSRWRERRTKTKGTR</sequence>
<dbReference type="Proteomes" id="UP000805704">
    <property type="component" value="Chromosome 10"/>
</dbReference>
<organism evidence="1 2">
    <name type="scientific">Nibea albiflora</name>
    <name type="common">Yellow drum</name>
    <name type="synonym">Corvina albiflora</name>
    <dbReference type="NCBI Taxonomy" id="240163"/>
    <lineage>
        <taxon>Eukaryota</taxon>
        <taxon>Metazoa</taxon>
        <taxon>Chordata</taxon>
        <taxon>Craniata</taxon>
        <taxon>Vertebrata</taxon>
        <taxon>Euteleostomi</taxon>
        <taxon>Actinopterygii</taxon>
        <taxon>Neopterygii</taxon>
        <taxon>Teleostei</taxon>
        <taxon>Neoteleostei</taxon>
        <taxon>Acanthomorphata</taxon>
        <taxon>Eupercaria</taxon>
        <taxon>Sciaenidae</taxon>
        <taxon>Nibea</taxon>
    </lineage>
</organism>